<dbReference type="InterPro" id="IPR036430">
    <property type="entry name" value="RNase_T2-like_sf"/>
</dbReference>
<keyword evidence="4" id="KW-0732">Signal</keyword>
<dbReference type="AlphaFoldDB" id="A0A059Q1H2"/>
<dbReference type="GO" id="GO:0033897">
    <property type="term" value="F:ribonuclease T2 activity"/>
    <property type="evidence" value="ECO:0007669"/>
    <property type="project" value="InterPro"/>
</dbReference>
<name>A0A059Q1H2_9POAL</name>
<organism evidence="5">
    <name type="scientific">Saccharum hybrid cultivar R570</name>
    <dbReference type="NCBI Taxonomy" id="131158"/>
    <lineage>
        <taxon>Eukaryota</taxon>
        <taxon>Viridiplantae</taxon>
        <taxon>Streptophyta</taxon>
        <taxon>Embryophyta</taxon>
        <taxon>Tracheophyta</taxon>
        <taxon>Spermatophyta</taxon>
        <taxon>Magnoliopsida</taxon>
        <taxon>Liliopsida</taxon>
        <taxon>Poales</taxon>
        <taxon>Poaceae</taxon>
        <taxon>PACMAD clade</taxon>
        <taxon>Panicoideae</taxon>
        <taxon>Andropogonodae</taxon>
        <taxon>Andropogoneae</taxon>
        <taxon>Saccharinae</taxon>
        <taxon>Saccharum</taxon>
        <taxon>Saccharum officinarum species complex</taxon>
    </lineage>
</organism>
<dbReference type="EMBL" id="KF184804">
    <property type="protein sequence ID" value="AGT17218.1"/>
    <property type="molecule type" value="Genomic_DNA"/>
</dbReference>
<dbReference type="InterPro" id="IPR033697">
    <property type="entry name" value="Ribonuclease_T2_eukaryotic"/>
</dbReference>
<dbReference type="Pfam" id="PF00445">
    <property type="entry name" value="Ribonuclease_T2"/>
    <property type="match status" value="1"/>
</dbReference>
<sequence length="256" mass="28499">MASRIPLLCLLGLLLVASPAIADDSGIYYQLALLWPGAYCEQTRAGCCKPTTGVSPARDFYITGLTVYNATTNATVTECSNQAPYNPNLITGIGLEQYWSNIKCPSNNGQSSWKNAWKKAGVCSGLDEKAYFEKALSFRSRINPLVRLKKNGIQDDFELYGLKAIKKVFKSGINAEPMIQCSKGPFDKYMLYQLYFCANGNGTFIDCPAPAQYTCTKTVLFHPYKKWMLKQMLNDESAEFYETADPFELPGLAMDK</sequence>
<protein>
    <submittedName>
        <fullName evidence="5">Ribonuclease T2 family protein</fullName>
    </submittedName>
</protein>
<feature type="signal peptide" evidence="4">
    <location>
        <begin position="1"/>
        <end position="22"/>
    </location>
</feature>
<evidence type="ECO:0000256" key="2">
    <source>
        <dbReference type="ARBA" id="ARBA00023157"/>
    </source>
</evidence>
<dbReference type="CDD" id="cd01061">
    <property type="entry name" value="RNase_T2_euk"/>
    <property type="match status" value="1"/>
</dbReference>
<dbReference type="SUPFAM" id="SSF55895">
    <property type="entry name" value="Ribonuclease Rh-like"/>
    <property type="match status" value="1"/>
</dbReference>
<feature type="chain" id="PRO_5001578969" evidence="4">
    <location>
        <begin position="23"/>
        <end position="256"/>
    </location>
</feature>
<dbReference type="InterPro" id="IPR001568">
    <property type="entry name" value="RNase_T2-like"/>
</dbReference>
<reference evidence="5" key="1">
    <citation type="submission" date="2013-05" db="EMBL/GenBank/DDBJ databases">
        <title>Building the sugarcane genome for biotechnology and identifying evolutionary trends.</title>
        <authorList>
            <person name="De Setta N."/>
            <person name="Monteiro-Vitorello C.B."/>
            <person name="Metcalfe C.J."/>
            <person name="Cruz G.M.Q."/>
            <person name="Del Bem L.E."/>
            <person name="Vicentini R."/>
            <person name="Nogueira F.T.S."/>
            <person name="Campos R.A."/>
            <person name="Nunes S.L."/>
            <person name="Turrini P.C.G."/>
            <person name="Vieira A.P."/>
            <person name="Cruz E.A.O."/>
            <person name="Correa T.C.S."/>
            <person name="Hotta C.T."/>
            <person name="de Mello-Varani A."/>
            <person name="Vautrin S."/>
            <person name="Trindade A.S."/>
            <person name="Vilela M.M."/>
            <person name="Horta C.L."/>
            <person name="Sato P.M."/>
            <person name="de Andrade R.F."/>
            <person name="Nishiyama M.Y."/>
            <person name="Cardoso-Silva C.B."/>
            <person name="Scortecci K.C."/>
            <person name="Garcia A.A.F."/>
            <person name="Carneiro M.S."/>
            <person name="Kim C."/>
            <person name="Paterson A.H."/>
            <person name="Berges H."/>
            <person name="D'Hont A."/>
            <person name="de-Souza A.P."/>
            <person name="Souza G.M."/>
            <person name="Vincentz M."/>
            <person name="Kitajima J.P."/>
            <person name="Van Sluys M.-A."/>
        </authorList>
    </citation>
    <scope>NUCLEOTIDE SEQUENCE</scope>
</reference>
<evidence type="ECO:0000256" key="3">
    <source>
        <dbReference type="RuleBase" id="RU004328"/>
    </source>
</evidence>
<dbReference type="GO" id="GO:0005576">
    <property type="term" value="C:extracellular region"/>
    <property type="evidence" value="ECO:0007669"/>
    <property type="project" value="TreeGrafter"/>
</dbReference>
<gene>
    <name evidence="5" type="ORF">SHCRBa_022_I19_R_80</name>
</gene>
<dbReference type="GO" id="GO:0003723">
    <property type="term" value="F:RNA binding"/>
    <property type="evidence" value="ECO:0007669"/>
    <property type="project" value="InterPro"/>
</dbReference>
<accession>A0A059Q1H2</accession>
<dbReference type="Gene3D" id="3.90.730.10">
    <property type="entry name" value="Ribonuclease T2-like"/>
    <property type="match status" value="1"/>
</dbReference>
<evidence type="ECO:0000256" key="4">
    <source>
        <dbReference type="SAM" id="SignalP"/>
    </source>
</evidence>
<evidence type="ECO:0000256" key="1">
    <source>
        <dbReference type="ARBA" id="ARBA00007469"/>
    </source>
</evidence>
<dbReference type="PANTHER" id="PTHR11240">
    <property type="entry name" value="RIBONUCLEASE T2"/>
    <property type="match status" value="1"/>
</dbReference>
<dbReference type="PANTHER" id="PTHR11240:SF57">
    <property type="entry name" value="OS09G0538000 PROTEIN"/>
    <property type="match status" value="1"/>
</dbReference>
<evidence type="ECO:0000313" key="5">
    <source>
        <dbReference type="EMBL" id="AGT17218.1"/>
    </source>
</evidence>
<dbReference type="GO" id="GO:0006401">
    <property type="term" value="P:RNA catabolic process"/>
    <property type="evidence" value="ECO:0007669"/>
    <property type="project" value="TreeGrafter"/>
</dbReference>
<proteinExistence type="inferred from homology"/>
<keyword evidence="2" id="KW-1015">Disulfide bond</keyword>
<comment type="similarity">
    <text evidence="1 3">Belongs to the RNase T2 family.</text>
</comment>